<evidence type="ECO:0000313" key="2">
    <source>
        <dbReference type="Proteomes" id="UP001440984"/>
    </source>
</evidence>
<dbReference type="EMBL" id="JBDZYD010000006">
    <property type="protein sequence ID" value="MEQ0561062.1"/>
    <property type="molecule type" value="Genomic_DNA"/>
</dbReference>
<gene>
    <name evidence="1" type="ORF">ABJI51_18410</name>
</gene>
<protein>
    <submittedName>
        <fullName evidence="1">Uncharacterized protein</fullName>
    </submittedName>
</protein>
<comment type="caution">
    <text evidence="1">The sequence shown here is derived from an EMBL/GenBank/DDBJ whole genome shotgun (WGS) entry which is preliminary data.</text>
</comment>
<evidence type="ECO:0000313" key="1">
    <source>
        <dbReference type="EMBL" id="MEQ0561062.1"/>
    </source>
</evidence>
<keyword evidence="2" id="KW-1185">Reference proteome</keyword>
<dbReference type="RefSeq" id="WP_348952257.1">
    <property type="nucleotide sequence ID" value="NZ_JBDZYD010000006.1"/>
</dbReference>
<organism evidence="1 2">
    <name type="scientific">Amycolatopsis melonis</name>
    <dbReference type="NCBI Taxonomy" id="3156488"/>
    <lineage>
        <taxon>Bacteria</taxon>
        <taxon>Bacillati</taxon>
        <taxon>Actinomycetota</taxon>
        <taxon>Actinomycetes</taxon>
        <taxon>Pseudonocardiales</taxon>
        <taxon>Pseudonocardiaceae</taxon>
        <taxon>Amycolatopsis</taxon>
    </lineage>
</organism>
<name>A0ABV0LFI5_9PSEU</name>
<proteinExistence type="predicted"/>
<dbReference type="Proteomes" id="UP001440984">
    <property type="component" value="Unassembled WGS sequence"/>
</dbReference>
<sequence>MIKPVWTDADFPVMGWHDCHIRAVAITEHEDDTVPAARLLLDLDYIVEWIKPARRQKYFTFRVAPATLVFEHVWDITGELGPLHECLEIADLHRLDPPDGKPYPAWHIEGQGFDLRFRATGYRQYLRTPPQHVSQQVLTQAQRGGLGFAEQGFA</sequence>
<accession>A0ABV0LFI5</accession>
<reference evidence="1 2" key="1">
    <citation type="submission" date="2024-05" db="EMBL/GenBank/DDBJ databases">
        <authorList>
            <person name="Zhao H."/>
            <person name="Xu Y."/>
            <person name="Lin S."/>
            <person name="Spain J.C."/>
            <person name="Zhou N.-Y."/>
        </authorList>
    </citation>
    <scope>NUCLEOTIDE SEQUENCE [LARGE SCALE GENOMIC DNA]</scope>
    <source>
        <strain evidence="1 2">NEAU-NG30</strain>
    </source>
</reference>